<dbReference type="InterPro" id="IPR045339">
    <property type="entry name" value="DUF6534"/>
</dbReference>
<feature type="transmembrane region" description="Helical" evidence="2">
    <location>
        <begin position="60"/>
        <end position="87"/>
    </location>
</feature>
<keyword evidence="2" id="KW-1133">Transmembrane helix</keyword>
<evidence type="ECO:0000313" key="4">
    <source>
        <dbReference type="EMBL" id="TFK96144.1"/>
    </source>
</evidence>
<protein>
    <recommendedName>
        <fullName evidence="3">DUF6534 domain-containing protein</fullName>
    </recommendedName>
</protein>
<evidence type="ECO:0000256" key="2">
    <source>
        <dbReference type="SAM" id="Phobius"/>
    </source>
</evidence>
<gene>
    <name evidence="4" type="ORF">BDV98DRAFT_340788</name>
</gene>
<feature type="domain" description="DUF6534" evidence="3">
    <location>
        <begin position="179"/>
        <end position="265"/>
    </location>
</feature>
<dbReference type="OrthoDB" id="3203775at2759"/>
<evidence type="ECO:0000313" key="5">
    <source>
        <dbReference type="Proteomes" id="UP000305067"/>
    </source>
</evidence>
<sequence>MSSPTMPTMPMIPPGFREKMFGSVLIATWVNSLILMFEIIQSCRYFSKYARNDSRFTSCVVGYVLLLEVVSIIPQYVCVYLFTVTYWGDFRGVPLAQTWPFATVVFCSGMVAISVQTYLIRRYYTLSKNWVVSIVLLLITLTAFVGAMYDFGIIVNSGVTQGLMQSAFGVPTTIWMVTTAVADWCVAIALVYQLQRMKNAFKNTKRLIRRLSINAIQSGSLSSVVATLLIMFFFIEDSNIITALCFVLSRTYSLTLLFNVNYRRSATATPDNSTELSTTNRAQFTSVLLEPNSSVLTPSINSCQSTSPWDSQSCGAPDRDRGGSSRQEV</sequence>
<feature type="transmembrane region" description="Helical" evidence="2">
    <location>
        <begin position="20"/>
        <end position="40"/>
    </location>
</feature>
<proteinExistence type="predicted"/>
<evidence type="ECO:0000259" key="3">
    <source>
        <dbReference type="Pfam" id="PF20152"/>
    </source>
</evidence>
<dbReference type="PANTHER" id="PTHR40465">
    <property type="entry name" value="CHROMOSOME 1, WHOLE GENOME SHOTGUN SEQUENCE"/>
    <property type="match status" value="1"/>
</dbReference>
<dbReference type="PANTHER" id="PTHR40465:SF1">
    <property type="entry name" value="DUF6534 DOMAIN-CONTAINING PROTEIN"/>
    <property type="match status" value="1"/>
</dbReference>
<keyword evidence="5" id="KW-1185">Reference proteome</keyword>
<feature type="transmembrane region" description="Helical" evidence="2">
    <location>
        <begin position="174"/>
        <end position="194"/>
    </location>
</feature>
<name>A0A5C3Q214_9AGAR</name>
<dbReference type="Proteomes" id="UP000305067">
    <property type="component" value="Unassembled WGS sequence"/>
</dbReference>
<dbReference type="EMBL" id="ML178866">
    <property type="protein sequence ID" value="TFK96144.1"/>
    <property type="molecule type" value="Genomic_DNA"/>
</dbReference>
<organism evidence="4 5">
    <name type="scientific">Pterulicium gracile</name>
    <dbReference type="NCBI Taxonomy" id="1884261"/>
    <lineage>
        <taxon>Eukaryota</taxon>
        <taxon>Fungi</taxon>
        <taxon>Dikarya</taxon>
        <taxon>Basidiomycota</taxon>
        <taxon>Agaricomycotina</taxon>
        <taxon>Agaricomycetes</taxon>
        <taxon>Agaricomycetidae</taxon>
        <taxon>Agaricales</taxon>
        <taxon>Pleurotineae</taxon>
        <taxon>Pterulaceae</taxon>
        <taxon>Pterulicium</taxon>
    </lineage>
</organism>
<dbReference type="STRING" id="1884261.A0A5C3Q214"/>
<feature type="transmembrane region" description="Helical" evidence="2">
    <location>
        <begin position="99"/>
        <end position="119"/>
    </location>
</feature>
<feature type="transmembrane region" description="Helical" evidence="2">
    <location>
        <begin position="131"/>
        <end position="154"/>
    </location>
</feature>
<feature type="transmembrane region" description="Helical" evidence="2">
    <location>
        <begin position="215"/>
        <end position="234"/>
    </location>
</feature>
<feature type="compositionally biased region" description="Polar residues" evidence="1">
    <location>
        <begin position="301"/>
        <end position="314"/>
    </location>
</feature>
<reference evidence="4 5" key="1">
    <citation type="journal article" date="2019" name="Nat. Ecol. Evol.">
        <title>Megaphylogeny resolves global patterns of mushroom evolution.</title>
        <authorList>
            <person name="Varga T."/>
            <person name="Krizsan K."/>
            <person name="Foldi C."/>
            <person name="Dima B."/>
            <person name="Sanchez-Garcia M."/>
            <person name="Sanchez-Ramirez S."/>
            <person name="Szollosi G.J."/>
            <person name="Szarkandi J.G."/>
            <person name="Papp V."/>
            <person name="Albert L."/>
            <person name="Andreopoulos W."/>
            <person name="Angelini C."/>
            <person name="Antonin V."/>
            <person name="Barry K.W."/>
            <person name="Bougher N.L."/>
            <person name="Buchanan P."/>
            <person name="Buyck B."/>
            <person name="Bense V."/>
            <person name="Catcheside P."/>
            <person name="Chovatia M."/>
            <person name="Cooper J."/>
            <person name="Damon W."/>
            <person name="Desjardin D."/>
            <person name="Finy P."/>
            <person name="Geml J."/>
            <person name="Haridas S."/>
            <person name="Hughes K."/>
            <person name="Justo A."/>
            <person name="Karasinski D."/>
            <person name="Kautmanova I."/>
            <person name="Kiss B."/>
            <person name="Kocsube S."/>
            <person name="Kotiranta H."/>
            <person name="LaButti K.M."/>
            <person name="Lechner B.E."/>
            <person name="Liimatainen K."/>
            <person name="Lipzen A."/>
            <person name="Lukacs Z."/>
            <person name="Mihaltcheva S."/>
            <person name="Morgado L.N."/>
            <person name="Niskanen T."/>
            <person name="Noordeloos M.E."/>
            <person name="Ohm R.A."/>
            <person name="Ortiz-Santana B."/>
            <person name="Ovrebo C."/>
            <person name="Racz N."/>
            <person name="Riley R."/>
            <person name="Savchenko A."/>
            <person name="Shiryaev A."/>
            <person name="Soop K."/>
            <person name="Spirin V."/>
            <person name="Szebenyi C."/>
            <person name="Tomsovsky M."/>
            <person name="Tulloss R.E."/>
            <person name="Uehling J."/>
            <person name="Grigoriev I.V."/>
            <person name="Vagvolgyi C."/>
            <person name="Papp T."/>
            <person name="Martin F.M."/>
            <person name="Miettinen O."/>
            <person name="Hibbett D.S."/>
            <person name="Nagy L.G."/>
        </authorList>
    </citation>
    <scope>NUCLEOTIDE SEQUENCE [LARGE SCALE GENOMIC DNA]</scope>
    <source>
        <strain evidence="4 5">CBS 309.79</strain>
    </source>
</reference>
<keyword evidence="2" id="KW-0472">Membrane</keyword>
<accession>A0A5C3Q214</accession>
<evidence type="ECO:0000256" key="1">
    <source>
        <dbReference type="SAM" id="MobiDB-lite"/>
    </source>
</evidence>
<feature type="region of interest" description="Disordered" evidence="1">
    <location>
        <begin position="301"/>
        <end position="329"/>
    </location>
</feature>
<dbReference type="AlphaFoldDB" id="A0A5C3Q214"/>
<keyword evidence="2" id="KW-0812">Transmembrane</keyword>
<dbReference type="Pfam" id="PF20152">
    <property type="entry name" value="DUF6534"/>
    <property type="match status" value="1"/>
</dbReference>
<feature type="compositionally biased region" description="Basic and acidic residues" evidence="1">
    <location>
        <begin position="317"/>
        <end position="329"/>
    </location>
</feature>
<feature type="transmembrane region" description="Helical" evidence="2">
    <location>
        <begin position="240"/>
        <end position="260"/>
    </location>
</feature>